<dbReference type="Pfam" id="PF03168">
    <property type="entry name" value="LEA_2"/>
    <property type="match status" value="1"/>
</dbReference>
<evidence type="ECO:0000259" key="6">
    <source>
        <dbReference type="Pfam" id="PF03168"/>
    </source>
</evidence>
<evidence type="ECO:0000256" key="5">
    <source>
        <dbReference type="SAM" id="Phobius"/>
    </source>
</evidence>
<protein>
    <recommendedName>
        <fullName evidence="6">Late embryogenesis abundant protein LEA-2 subgroup domain-containing protein</fullName>
    </recommendedName>
</protein>
<dbReference type="Proteomes" id="UP000631114">
    <property type="component" value="Unassembled WGS sequence"/>
</dbReference>
<keyword evidence="8" id="KW-1185">Reference proteome</keyword>
<keyword evidence="4 5" id="KW-0472">Membrane</keyword>
<keyword evidence="3 5" id="KW-1133">Transmembrane helix</keyword>
<reference evidence="7 8" key="1">
    <citation type="submission" date="2020-10" db="EMBL/GenBank/DDBJ databases">
        <title>The Coptis chinensis genome and diversification of protoberbering-type alkaloids.</title>
        <authorList>
            <person name="Wang B."/>
            <person name="Shu S."/>
            <person name="Song C."/>
            <person name="Liu Y."/>
        </authorList>
    </citation>
    <scope>NUCLEOTIDE SEQUENCE [LARGE SCALE GENOMIC DNA]</scope>
    <source>
        <strain evidence="7">HL-2020</strain>
        <tissue evidence="7">Leaf</tissue>
    </source>
</reference>
<dbReference type="GO" id="GO:0009506">
    <property type="term" value="C:plasmodesma"/>
    <property type="evidence" value="ECO:0007669"/>
    <property type="project" value="TreeGrafter"/>
</dbReference>
<dbReference type="EMBL" id="JADFTS010000006">
    <property type="protein sequence ID" value="KAF9601876.1"/>
    <property type="molecule type" value="Genomic_DNA"/>
</dbReference>
<name>A0A835HLM7_9MAGN</name>
<evidence type="ECO:0000256" key="4">
    <source>
        <dbReference type="ARBA" id="ARBA00023136"/>
    </source>
</evidence>
<dbReference type="PANTHER" id="PTHR31415">
    <property type="entry name" value="OS05G0367900 PROTEIN"/>
    <property type="match status" value="1"/>
</dbReference>
<evidence type="ECO:0000256" key="2">
    <source>
        <dbReference type="ARBA" id="ARBA00022692"/>
    </source>
</evidence>
<dbReference type="GO" id="GO:0005886">
    <property type="term" value="C:plasma membrane"/>
    <property type="evidence" value="ECO:0007669"/>
    <property type="project" value="TreeGrafter"/>
</dbReference>
<comment type="caution">
    <text evidence="7">The sequence shown here is derived from an EMBL/GenBank/DDBJ whole genome shotgun (WGS) entry which is preliminary data.</text>
</comment>
<proteinExistence type="predicted"/>
<accession>A0A835HLM7</accession>
<dbReference type="OrthoDB" id="746161at2759"/>
<dbReference type="InterPro" id="IPR044839">
    <property type="entry name" value="NDR1-like"/>
</dbReference>
<evidence type="ECO:0000313" key="7">
    <source>
        <dbReference type="EMBL" id="KAF9601876.1"/>
    </source>
</evidence>
<dbReference type="InterPro" id="IPR004864">
    <property type="entry name" value="LEA_2"/>
</dbReference>
<feature type="domain" description="Late embryogenesis abundant protein LEA-2 subgroup" evidence="6">
    <location>
        <begin position="85"/>
        <end position="183"/>
    </location>
</feature>
<dbReference type="PANTHER" id="PTHR31415:SF9">
    <property type="entry name" value="OS05G0367900 PROTEIN"/>
    <property type="match status" value="1"/>
</dbReference>
<sequence length="210" mass="22896">MADEPPTPTAEVPQTKDTAPNNRLRIIYVVILLVLVGAAALAGYLVFRPHKPHFMVEGVAIYELNTDNTTTPMMMSAKMQFTVVTRNPNKYVGIYYDPLSAYVTYRNQQITPTVMFPFLFQETKTTVGFSPIIGGGIMPVSVEVANGLVMDQANGVVPFRLIFTGRVKYKAVAITTKHALCVKCDVTVGLKEGVVGQVPLLGAPECTVDI</sequence>
<dbReference type="AlphaFoldDB" id="A0A835HLM7"/>
<gene>
    <name evidence="7" type="ORF">IFM89_023795</name>
</gene>
<evidence type="ECO:0000256" key="1">
    <source>
        <dbReference type="ARBA" id="ARBA00004167"/>
    </source>
</evidence>
<keyword evidence="2 5" id="KW-0812">Transmembrane</keyword>
<evidence type="ECO:0000256" key="3">
    <source>
        <dbReference type="ARBA" id="ARBA00022989"/>
    </source>
</evidence>
<feature type="transmembrane region" description="Helical" evidence="5">
    <location>
        <begin position="26"/>
        <end position="47"/>
    </location>
</feature>
<evidence type="ECO:0000313" key="8">
    <source>
        <dbReference type="Proteomes" id="UP000631114"/>
    </source>
</evidence>
<comment type="subcellular location">
    <subcellularLocation>
        <location evidence="1">Membrane</location>
        <topology evidence="1">Single-pass membrane protein</topology>
    </subcellularLocation>
</comment>
<dbReference type="GO" id="GO:0098542">
    <property type="term" value="P:defense response to other organism"/>
    <property type="evidence" value="ECO:0007669"/>
    <property type="project" value="InterPro"/>
</dbReference>
<organism evidence="7 8">
    <name type="scientific">Coptis chinensis</name>
    <dbReference type="NCBI Taxonomy" id="261450"/>
    <lineage>
        <taxon>Eukaryota</taxon>
        <taxon>Viridiplantae</taxon>
        <taxon>Streptophyta</taxon>
        <taxon>Embryophyta</taxon>
        <taxon>Tracheophyta</taxon>
        <taxon>Spermatophyta</taxon>
        <taxon>Magnoliopsida</taxon>
        <taxon>Ranunculales</taxon>
        <taxon>Ranunculaceae</taxon>
        <taxon>Coptidoideae</taxon>
        <taxon>Coptis</taxon>
    </lineage>
</organism>